<dbReference type="PANTHER" id="PTHR40267:SF1">
    <property type="entry name" value="BLR3294 PROTEIN"/>
    <property type="match status" value="1"/>
</dbReference>
<dbReference type="Proteomes" id="UP000809440">
    <property type="component" value="Unassembled WGS sequence"/>
</dbReference>
<organism evidence="1 3">
    <name type="scientific">Marivita cryptomonadis</name>
    <dbReference type="NCBI Taxonomy" id="505252"/>
    <lineage>
        <taxon>Bacteria</taxon>
        <taxon>Pseudomonadati</taxon>
        <taxon>Pseudomonadota</taxon>
        <taxon>Alphaproteobacteria</taxon>
        <taxon>Rhodobacterales</taxon>
        <taxon>Roseobacteraceae</taxon>
        <taxon>Marivita</taxon>
    </lineage>
</organism>
<gene>
    <name evidence="1" type="ORF">JQX41_20140</name>
    <name evidence="2" type="ORF">JQX48_20160</name>
</gene>
<accession>A0A9Q2P7K7</accession>
<evidence type="ECO:0000313" key="1">
    <source>
        <dbReference type="EMBL" id="MBM2414638.1"/>
    </source>
</evidence>
<name>A0A9Q2P7K7_9RHOB</name>
<dbReference type="EMBL" id="JAFBXE010000017">
    <property type="protein sequence ID" value="MBM2414638.1"/>
    <property type="molecule type" value="Genomic_DNA"/>
</dbReference>
<comment type="caution">
    <text evidence="1">The sequence shown here is derived from an EMBL/GenBank/DDBJ whole genome shotgun (WGS) entry which is preliminary data.</text>
</comment>
<evidence type="ECO:0000313" key="2">
    <source>
        <dbReference type="EMBL" id="MBM2419309.1"/>
    </source>
</evidence>
<dbReference type="Proteomes" id="UP000755667">
    <property type="component" value="Unassembled WGS sequence"/>
</dbReference>
<reference evidence="1 4" key="1">
    <citation type="submission" date="2021-01" db="EMBL/GenBank/DDBJ databases">
        <title>Diatom-associated Roseobacters Show Island Model of Population Structure.</title>
        <authorList>
            <person name="Qu L."/>
            <person name="Feng X."/>
            <person name="Chen Y."/>
            <person name="Li L."/>
            <person name="Wang X."/>
            <person name="Hu Z."/>
            <person name="Wang H."/>
            <person name="Luo H."/>
        </authorList>
    </citation>
    <scope>NUCLEOTIDE SEQUENCE</scope>
    <source>
        <strain evidence="2 4">CC28-63</strain>
        <strain evidence="1">CC28-69</strain>
    </source>
</reference>
<evidence type="ECO:0000313" key="4">
    <source>
        <dbReference type="Proteomes" id="UP000809440"/>
    </source>
</evidence>
<dbReference type="InterPro" id="IPR026286">
    <property type="entry name" value="MaiA/AMDase"/>
</dbReference>
<dbReference type="AlphaFoldDB" id="A0A9Q2P7K7"/>
<dbReference type="PANTHER" id="PTHR40267">
    <property type="entry name" value="BLR3294 PROTEIN"/>
    <property type="match status" value="1"/>
</dbReference>
<dbReference type="EMBL" id="JAFBXF010000017">
    <property type="protein sequence ID" value="MBM2419309.1"/>
    <property type="molecule type" value="Genomic_DNA"/>
</dbReference>
<dbReference type="Gene3D" id="3.40.50.12500">
    <property type="match status" value="1"/>
</dbReference>
<keyword evidence="4" id="KW-1185">Reference proteome</keyword>
<sequence length="254" mass="27265">MTEYASKGLFGLLTPQANTTAELEVQILCPPGYAALTARLTSDRPTMEDRLIDYVAQMDDTITRFANAPIKAVGFACTGASYLVDPDEERRSLDAIAQRRGIPFVTAAQAITDALNCLGARRIGVVSPYGDSLHDAGMVYWTARSFDIGPIERLAGQEAAFHPIYSLSGNASRAGLEALEGSDVDAIVILGTGLATLGTLLGRQDQRIPVLTPNLALVWGMLEALTGLAPTRASLDPWLDGSIWAHRYRERMGG</sequence>
<proteinExistence type="predicted"/>
<dbReference type="InterPro" id="IPR053714">
    <property type="entry name" value="Iso_Racemase_Enz_sf"/>
</dbReference>
<dbReference type="RefSeq" id="WP_138487570.1">
    <property type="nucleotide sequence ID" value="NZ_JAFBWU010000017.1"/>
</dbReference>
<evidence type="ECO:0000313" key="3">
    <source>
        <dbReference type="Proteomes" id="UP000755667"/>
    </source>
</evidence>
<evidence type="ECO:0008006" key="5">
    <source>
        <dbReference type="Google" id="ProtNLM"/>
    </source>
</evidence>
<protein>
    <recommendedName>
        <fullName evidence="5">Maleate isomerase</fullName>
    </recommendedName>
</protein>
<dbReference type="Pfam" id="PF17645">
    <property type="entry name" value="Amdase"/>
    <property type="match status" value="1"/>
</dbReference>